<proteinExistence type="predicted"/>
<evidence type="ECO:0000313" key="2">
    <source>
        <dbReference type="Proteomes" id="UP000515758"/>
    </source>
</evidence>
<organism evidence="1 2">
    <name type="scientific">Acinetobacter pittii</name>
    <name type="common">Acinetobacter genomosp. 3</name>
    <dbReference type="NCBI Taxonomy" id="48296"/>
    <lineage>
        <taxon>Bacteria</taxon>
        <taxon>Pseudomonadati</taxon>
        <taxon>Pseudomonadota</taxon>
        <taxon>Gammaproteobacteria</taxon>
        <taxon>Moraxellales</taxon>
        <taxon>Moraxellaceae</taxon>
        <taxon>Acinetobacter</taxon>
        <taxon>Acinetobacter calcoaceticus/baumannii complex</taxon>
    </lineage>
</organism>
<dbReference type="Proteomes" id="UP000515758">
    <property type="component" value="Chromosome"/>
</dbReference>
<reference evidence="1 2" key="1">
    <citation type="submission" date="2019-12" db="EMBL/GenBank/DDBJ databases">
        <title>complete genome sequences of Acinetobacter pittii str. WP2-W18-ESBL-11 isolated from wastewater treatment plant effluent.</title>
        <authorList>
            <person name="Sekizuka T."/>
            <person name="Itokawa K."/>
            <person name="Yatsu K."/>
            <person name="Inamine Y."/>
            <person name="Kuroda M."/>
        </authorList>
    </citation>
    <scope>NUCLEOTIDE SEQUENCE [LARGE SCALE GENOMIC DNA]</scope>
    <source>
        <strain evidence="1 2">WP2-W18-ESBL-11</strain>
    </source>
</reference>
<name>A0A6S4VAM8_ACIPI</name>
<dbReference type="EMBL" id="AP021936">
    <property type="protein sequence ID" value="BBQ48623.1"/>
    <property type="molecule type" value="Genomic_DNA"/>
</dbReference>
<dbReference type="AlphaFoldDB" id="A0A6S4VAM8"/>
<evidence type="ECO:0000313" key="1">
    <source>
        <dbReference type="EMBL" id="BBQ48623.1"/>
    </source>
</evidence>
<gene>
    <name evidence="1" type="ORF">WP2W18E11_16210</name>
</gene>
<sequence>MLFKFPDPPLYAAMFNAGHIEYKDKLLEIIDYHNIEDHKKTYQQMYKNIMDPHAFQKRLDAIPYTSNCR</sequence>
<protein>
    <submittedName>
        <fullName evidence="1">Uncharacterized protein</fullName>
    </submittedName>
</protein>
<accession>A0A6S4VAM8</accession>